<dbReference type="HAMAP" id="MF_00392">
    <property type="entry name" value="LpxB"/>
    <property type="match status" value="1"/>
</dbReference>
<keyword evidence="6 11" id="KW-0441">Lipid A biosynthesis</keyword>
<keyword evidence="8 11" id="KW-0808">Transferase</keyword>
<evidence type="ECO:0000256" key="11">
    <source>
        <dbReference type="HAMAP-Rule" id="MF_00392"/>
    </source>
</evidence>
<dbReference type="EC" id="2.4.1.182" evidence="3 11"/>
<evidence type="ECO:0000256" key="5">
    <source>
        <dbReference type="ARBA" id="ARBA00022516"/>
    </source>
</evidence>
<evidence type="ECO:0000256" key="1">
    <source>
        <dbReference type="ARBA" id="ARBA00002056"/>
    </source>
</evidence>
<evidence type="ECO:0000256" key="6">
    <source>
        <dbReference type="ARBA" id="ARBA00022556"/>
    </source>
</evidence>
<dbReference type="RefSeq" id="WP_253619570.1">
    <property type="nucleotide sequence ID" value="NZ_JAMZDE010000007.1"/>
</dbReference>
<proteinExistence type="inferred from homology"/>
<evidence type="ECO:0000256" key="2">
    <source>
        <dbReference type="ARBA" id="ARBA00007868"/>
    </source>
</evidence>
<sequence length="379" mass="42261">MSRNQPPKIAIVAGEHSGDLLGAGLMQAIAKRHPNATFIGVGGPLMAEQGMNSFFAMDDLAVMGIAEVFQQLPKLLKHRKNLVNYLISEQPDVMIGIDAPDFNLTVEARLKKAGISTIHYVSPSVWAWREGRIKGIKKAVDHVLCLLPFEKDFYDRHQLPATFVGHPLADDIPMQWQQTEARNELELEPDVTYLAILPGSRKGEIARMAPIFLKVANKLAKKYPELRFVAPMISEARATQLQELVDQYSPDLNIALPVGESRKVMAAANYLLLTSGTVALEALLIKRPMVVAYRFHWLSYQIIKRLFHAPFFSLPNLLAGKEIVPELAQSEASEEAIEQALVQLIEQDNQPLLEQFTNLHQQLKVSASEKAADVVESFL</sequence>
<accession>A0A9X2G1T0</accession>
<dbReference type="GO" id="GO:0009245">
    <property type="term" value="P:lipid A biosynthetic process"/>
    <property type="evidence" value="ECO:0007669"/>
    <property type="project" value="UniProtKB-UniRule"/>
</dbReference>
<keyword evidence="13" id="KW-1185">Reference proteome</keyword>
<evidence type="ECO:0000256" key="7">
    <source>
        <dbReference type="ARBA" id="ARBA00022676"/>
    </source>
</evidence>
<gene>
    <name evidence="11 12" type="primary">lpxB</name>
    <name evidence="12" type="ORF">NJR55_08505</name>
</gene>
<dbReference type="Proteomes" id="UP001139474">
    <property type="component" value="Unassembled WGS sequence"/>
</dbReference>
<dbReference type="NCBIfam" id="TIGR00215">
    <property type="entry name" value="lpxB"/>
    <property type="match status" value="1"/>
</dbReference>
<comment type="caution">
    <text evidence="12">The sequence shown here is derived from an EMBL/GenBank/DDBJ whole genome shotgun (WGS) entry which is preliminary data.</text>
</comment>
<comment type="similarity">
    <text evidence="2 11">Belongs to the LpxB family.</text>
</comment>
<keyword evidence="9 11" id="KW-0443">Lipid metabolism</keyword>
<dbReference type="Pfam" id="PF02684">
    <property type="entry name" value="LpxB"/>
    <property type="match status" value="1"/>
</dbReference>
<keyword evidence="7 11" id="KW-0328">Glycosyltransferase</keyword>
<comment type="function">
    <text evidence="1 11">Condensation of UDP-2,3-diacylglucosamine and 2,3-diacylglucosamine-1-phosphate to form lipid A disaccharide, a precursor of lipid A, a phosphorylated glycolipid that anchors the lipopolysaccharide to the outer membrane of the cell.</text>
</comment>
<name>A0A9X2G1T0_9GAMM</name>
<dbReference type="PANTHER" id="PTHR30372:SF4">
    <property type="entry name" value="LIPID-A-DISACCHARIDE SYNTHASE, MITOCHONDRIAL-RELATED"/>
    <property type="match status" value="1"/>
</dbReference>
<dbReference type="GO" id="GO:0016020">
    <property type="term" value="C:membrane"/>
    <property type="evidence" value="ECO:0007669"/>
    <property type="project" value="GOC"/>
</dbReference>
<dbReference type="InterPro" id="IPR003835">
    <property type="entry name" value="Glyco_trans_19"/>
</dbReference>
<evidence type="ECO:0000256" key="8">
    <source>
        <dbReference type="ARBA" id="ARBA00022679"/>
    </source>
</evidence>
<dbReference type="GO" id="GO:0005543">
    <property type="term" value="F:phospholipid binding"/>
    <property type="evidence" value="ECO:0007669"/>
    <property type="project" value="TreeGrafter"/>
</dbReference>
<comment type="catalytic activity">
    <reaction evidence="10 11">
        <text>a lipid X + a UDP-2-N,3-O-bis[(3R)-3-hydroxyacyl]-alpha-D-glucosamine = a lipid A disaccharide + UDP + H(+)</text>
        <dbReference type="Rhea" id="RHEA:67828"/>
        <dbReference type="ChEBI" id="CHEBI:15378"/>
        <dbReference type="ChEBI" id="CHEBI:58223"/>
        <dbReference type="ChEBI" id="CHEBI:137748"/>
        <dbReference type="ChEBI" id="CHEBI:176338"/>
        <dbReference type="ChEBI" id="CHEBI:176343"/>
        <dbReference type="EC" id="2.4.1.182"/>
    </reaction>
</comment>
<reference evidence="12" key="1">
    <citation type="submission" date="2022-06" db="EMBL/GenBank/DDBJ databases">
        <title>Idiomarina rhizosphaerae M1R2S28.</title>
        <authorList>
            <person name="Sun J.-Q."/>
            <person name="Li L.-F."/>
        </authorList>
    </citation>
    <scope>NUCLEOTIDE SEQUENCE</scope>
    <source>
        <strain evidence="12">M1R2S28</strain>
    </source>
</reference>
<keyword evidence="5 11" id="KW-0444">Lipid biosynthesis</keyword>
<evidence type="ECO:0000313" key="12">
    <source>
        <dbReference type="EMBL" id="MCP1339636.1"/>
    </source>
</evidence>
<dbReference type="GO" id="GO:0008915">
    <property type="term" value="F:lipid-A-disaccharide synthase activity"/>
    <property type="evidence" value="ECO:0007669"/>
    <property type="project" value="UniProtKB-UniRule"/>
</dbReference>
<dbReference type="SUPFAM" id="SSF53756">
    <property type="entry name" value="UDP-Glycosyltransferase/glycogen phosphorylase"/>
    <property type="match status" value="1"/>
</dbReference>
<evidence type="ECO:0000256" key="4">
    <source>
        <dbReference type="ARBA" id="ARBA00020902"/>
    </source>
</evidence>
<evidence type="ECO:0000256" key="10">
    <source>
        <dbReference type="ARBA" id="ARBA00048975"/>
    </source>
</evidence>
<dbReference type="AlphaFoldDB" id="A0A9X2G1T0"/>
<protein>
    <recommendedName>
        <fullName evidence="4 11">Lipid-A-disaccharide synthase</fullName>
        <ecNumber evidence="3 11">2.4.1.182</ecNumber>
    </recommendedName>
</protein>
<evidence type="ECO:0000313" key="13">
    <source>
        <dbReference type="Proteomes" id="UP001139474"/>
    </source>
</evidence>
<dbReference type="PANTHER" id="PTHR30372">
    <property type="entry name" value="LIPID-A-DISACCHARIDE SYNTHASE"/>
    <property type="match status" value="1"/>
</dbReference>
<evidence type="ECO:0000256" key="3">
    <source>
        <dbReference type="ARBA" id="ARBA00012687"/>
    </source>
</evidence>
<dbReference type="EMBL" id="JAMZDE010000007">
    <property type="protein sequence ID" value="MCP1339636.1"/>
    <property type="molecule type" value="Genomic_DNA"/>
</dbReference>
<comment type="pathway">
    <text evidence="11">Bacterial outer membrane biogenesis; LPS lipid A biosynthesis.</text>
</comment>
<organism evidence="12 13">
    <name type="scientific">Idiomarina rhizosphaerae</name>
    <dbReference type="NCBI Taxonomy" id="2961572"/>
    <lineage>
        <taxon>Bacteria</taxon>
        <taxon>Pseudomonadati</taxon>
        <taxon>Pseudomonadota</taxon>
        <taxon>Gammaproteobacteria</taxon>
        <taxon>Alteromonadales</taxon>
        <taxon>Idiomarinaceae</taxon>
        <taxon>Idiomarina</taxon>
    </lineage>
</organism>
<evidence type="ECO:0000256" key="9">
    <source>
        <dbReference type="ARBA" id="ARBA00023098"/>
    </source>
</evidence>